<dbReference type="PRINTS" id="PR01002">
    <property type="entry name" value="FLGFLGJ"/>
</dbReference>
<evidence type="ECO:0000313" key="13">
    <source>
        <dbReference type="EMBL" id="CDZ78141.1"/>
    </source>
</evidence>
<dbReference type="InterPro" id="IPR002901">
    <property type="entry name" value="MGlyc_endo_b_GlcNAc-like_dom"/>
</dbReference>
<dbReference type="SMART" id="SM00047">
    <property type="entry name" value="LYZ2"/>
    <property type="match status" value="1"/>
</dbReference>
<evidence type="ECO:0000256" key="4">
    <source>
        <dbReference type="ARBA" id="ARBA00007974"/>
    </source>
</evidence>
<dbReference type="STRING" id="1034943.BN59_02448"/>
<dbReference type="InterPro" id="IPR013377">
    <property type="entry name" value="FlgJ"/>
</dbReference>
<keyword evidence="10" id="KW-0961">Cell wall biogenesis/degradation</keyword>
<gene>
    <name evidence="13" type="primary">flgJ</name>
    <name evidence="13" type="ORF">BN59_02448</name>
</gene>
<keyword evidence="8 13" id="KW-0378">Hydrolase</keyword>
<name>A0A078KYX6_9GAMM</name>
<proteinExistence type="inferred from homology"/>
<dbReference type="Gene3D" id="2.10.70.40">
    <property type="entry name" value="peptidoglycan hydrolase"/>
    <property type="match status" value="1"/>
</dbReference>
<protein>
    <recommendedName>
        <fullName evidence="5">Peptidoglycan hydrolase FlgJ</fullName>
    </recommendedName>
    <alternativeName>
        <fullName evidence="11">Muramidase FlgJ</fullName>
    </alternativeName>
</protein>
<keyword evidence="9" id="KW-0326">Glycosidase</keyword>
<evidence type="ECO:0000256" key="7">
    <source>
        <dbReference type="ARBA" id="ARBA00022795"/>
    </source>
</evidence>
<evidence type="ECO:0000256" key="8">
    <source>
        <dbReference type="ARBA" id="ARBA00022801"/>
    </source>
</evidence>
<dbReference type="AlphaFoldDB" id="A0A078KYX6"/>
<organism evidence="13 14">
    <name type="scientific">Legionella massiliensis</name>
    <dbReference type="NCBI Taxonomy" id="1034943"/>
    <lineage>
        <taxon>Bacteria</taxon>
        <taxon>Pseudomonadati</taxon>
        <taxon>Pseudomonadota</taxon>
        <taxon>Gammaproteobacteria</taxon>
        <taxon>Legionellales</taxon>
        <taxon>Legionellaceae</taxon>
        <taxon>Legionella</taxon>
    </lineage>
</organism>
<evidence type="ECO:0000256" key="9">
    <source>
        <dbReference type="ARBA" id="ARBA00023295"/>
    </source>
</evidence>
<evidence type="ECO:0000256" key="11">
    <source>
        <dbReference type="ARBA" id="ARBA00030835"/>
    </source>
</evidence>
<dbReference type="RefSeq" id="WP_043874683.1">
    <property type="nucleotide sequence ID" value="NZ_CCVW01000003.1"/>
</dbReference>
<dbReference type="OrthoDB" id="289937at2"/>
<dbReference type="PANTHER" id="PTHR33308:SF9">
    <property type="entry name" value="PEPTIDOGLYCAN HYDROLASE FLGJ"/>
    <property type="match status" value="1"/>
</dbReference>
<comment type="function">
    <text evidence="1">Flagellum-specific muramidase which hydrolyzes the peptidoglycan layer to assemble the rod structure in the periplasmic space.</text>
</comment>
<dbReference type="eggNOG" id="COG1705">
    <property type="taxonomic scope" value="Bacteria"/>
</dbReference>
<dbReference type="InterPro" id="IPR019301">
    <property type="entry name" value="Flagellar_prot_FlgJ_N"/>
</dbReference>
<sequence length="303" mass="33132">MAIEGVAVSDFQSLQDLRVKAQRDPNKALPEVSKQFEAIFLQSMLKSMRMGQHFLDDSSPFKSQTEDTFREMLDAQYAEKIAKGKGIGLAAMLTKQLAKAEEAGATDSTVTNKKAVEQSLLASRIAPRQEPAPSKADSANVDDFVKSAWPYAQQAASLLGLDPKVLLAQAALETGWGHYVSKDADGSSSNNLFNIKSTAAAEGDSVQVKTTEYIANNAIKVNASFKKYPSIESSFNDYVSLIKNNERYGDALANTANPERYIDELHRAGYATDPQYASKILSIYHGDELQQALERNGFSVFPT</sequence>
<dbReference type="Pfam" id="PF10135">
    <property type="entry name" value="Rod-binding"/>
    <property type="match status" value="1"/>
</dbReference>
<comment type="similarity">
    <text evidence="3">In the N-terminal section; belongs to the FlgJ family.</text>
</comment>
<evidence type="ECO:0000256" key="10">
    <source>
        <dbReference type="ARBA" id="ARBA00023316"/>
    </source>
</evidence>
<evidence type="ECO:0000256" key="1">
    <source>
        <dbReference type="ARBA" id="ARBA00002954"/>
    </source>
</evidence>
<dbReference type="Proteomes" id="UP000044071">
    <property type="component" value="Unassembled WGS sequence"/>
</dbReference>
<dbReference type="GO" id="GO:0004040">
    <property type="term" value="F:amidase activity"/>
    <property type="evidence" value="ECO:0007669"/>
    <property type="project" value="InterPro"/>
</dbReference>
<dbReference type="InterPro" id="IPR051056">
    <property type="entry name" value="Glycosyl_Hydrolase_73"/>
</dbReference>
<dbReference type="eggNOG" id="COG3951">
    <property type="taxonomic scope" value="Bacteria"/>
</dbReference>
<evidence type="ECO:0000256" key="5">
    <source>
        <dbReference type="ARBA" id="ARBA00013433"/>
    </source>
</evidence>
<dbReference type="PANTHER" id="PTHR33308">
    <property type="entry name" value="PEPTIDOGLYCAN HYDROLASE FLGJ"/>
    <property type="match status" value="1"/>
</dbReference>
<dbReference type="GO" id="GO:0071555">
    <property type="term" value="P:cell wall organization"/>
    <property type="evidence" value="ECO:0007669"/>
    <property type="project" value="UniProtKB-KW"/>
</dbReference>
<comment type="similarity">
    <text evidence="4">In the C-terminal section; belongs to the glycosyl hydrolase 73 family.</text>
</comment>
<feature type="domain" description="Mannosyl-glycoprotein endo-beta-N-acetylglucosamidase-like" evidence="12">
    <location>
        <begin position="129"/>
        <end position="299"/>
    </location>
</feature>
<dbReference type="GO" id="GO:0016798">
    <property type="term" value="F:hydrolase activity, acting on glycosyl bonds"/>
    <property type="evidence" value="ECO:0007669"/>
    <property type="project" value="UniProtKB-KW"/>
</dbReference>
<keyword evidence="7" id="KW-1005">Bacterial flagellum biogenesis</keyword>
<evidence type="ECO:0000259" key="12">
    <source>
        <dbReference type="SMART" id="SM00047"/>
    </source>
</evidence>
<dbReference type="NCBIfam" id="TIGR02541">
    <property type="entry name" value="flagell_FlgJ"/>
    <property type="match status" value="1"/>
</dbReference>
<dbReference type="NCBIfam" id="NF009355">
    <property type="entry name" value="PRK12710.1"/>
    <property type="match status" value="1"/>
</dbReference>
<reference evidence="13 14" key="1">
    <citation type="submission" date="2014-06" db="EMBL/GenBank/DDBJ databases">
        <authorList>
            <person name="Urmite Genomes Urmite Genomes"/>
        </authorList>
    </citation>
    <scope>NUCLEOTIDE SEQUENCE [LARGE SCALE GENOMIC DNA]</scope>
</reference>
<dbReference type="EMBL" id="CCSB01000003">
    <property type="protein sequence ID" value="CDZ78141.1"/>
    <property type="molecule type" value="Genomic_DNA"/>
</dbReference>
<evidence type="ECO:0000256" key="2">
    <source>
        <dbReference type="ARBA" id="ARBA00004418"/>
    </source>
</evidence>
<evidence type="ECO:0000313" key="14">
    <source>
        <dbReference type="Proteomes" id="UP000044071"/>
    </source>
</evidence>
<accession>A0A078KYX6</accession>
<dbReference type="Gene3D" id="1.10.530.10">
    <property type="match status" value="1"/>
</dbReference>
<evidence type="ECO:0000256" key="3">
    <source>
        <dbReference type="ARBA" id="ARBA00006880"/>
    </source>
</evidence>
<dbReference type="GO" id="GO:0071973">
    <property type="term" value="P:bacterial-type flagellum-dependent cell motility"/>
    <property type="evidence" value="ECO:0007669"/>
    <property type="project" value="TreeGrafter"/>
</dbReference>
<dbReference type="GO" id="GO:0042597">
    <property type="term" value="C:periplasmic space"/>
    <property type="evidence" value="ECO:0007669"/>
    <property type="project" value="UniProtKB-SubCell"/>
</dbReference>
<dbReference type="GO" id="GO:0044780">
    <property type="term" value="P:bacterial-type flagellum assembly"/>
    <property type="evidence" value="ECO:0007669"/>
    <property type="project" value="InterPro"/>
</dbReference>
<keyword evidence="14" id="KW-1185">Reference proteome</keyword>
<comment type="subcellular location">
    <subcellularLocation>
        <location evidence="2">Periplasm</location>
    </subcellularLocation>
</comment>
<keyword evidence="6" id="KW-0574">Periplasm</keyword>
<dbReference type="Pfam" id="PF01832">
    <property type="entry name" value="Glucosaminidase"/>
    <property type="match status" value="1"/>
</dbReference>
<evidence type="ECO:0000256" key="6">
    <source>
        <dbReference type="ARBA" id="ARBA00022764"/>
    </source>
</evidence>